<evidence type="ECO:0000313" key="3">
    <source>
        <dbReference type="EMBL" id="QID17500.1"/>
    </source>
</evidence>
<dbReference type="InterPro" id="IPR001054">
    <property type="entry name" value="A/G_cyclase"/>
</dbReference>
<accession>A0A6C1B5D5</accession>
<dbReference type="PANTHER" id="PTHR43081:SF1">
    <property type="entry name" value="ADENYLATE CYCLASE, TERMINAL-DIFFERENTIATION SPECIFIC"/>
    <property type="match status" value="1"/>
</dbReference>
<evidence type="ECO:0000313" key="4">
    <source>
        <dbReference type="Proteomes" id="UP000501991"/>
    </source>
</evidence>
<dbReference type="SMART" id="SM00044">
    <property type="entry name" value="CYCc"/>
    <property type="match status" value="1"/>
</dbReference>
<proteinExistence type="predicted"/>
<dbReference type="AlphaFoldDB" id="A0A6C1B5D5"/>
<keyword evidence="1" id="KW-0812">Transmembrane</keyword>
<organism evidence="3 4">
    <name type="scientific">Nitrogeniibacter mangrovi</name>
    <dbReference type="NCBI Taxonomy" id="2016596"/>
    <lineage>
        <taxon>Bacteria</taxon>
        <taxon>Pseudomonadati</taxon>
        <taxon>Pseudomonadota</taxon>
        <taxon>Betaproteobacteria</taxon>
        <taxon>Rhodocyclales</taxon>
        <taxon>Zoogloeaceae</taxon>
        <taxon>Nitrogeniibacter</taxon>
    </lineage>
</organism>
<dbReference type="InterPro" id="IPR007890">
    <property type="entry name" value="CHASE2"/>
</dbReference>
<dbReference type="InterPro" id="IPR029787">
    <property type="entry name" value="Nucleotide_cyclase"/>
</dbReference>
<feature type="transmembrane region" description="Helical" evidence="1">
    <location>
        <begin position="302"/>
        <end position="322"/>
    </location>
</feature>
<name>A0A6C1B5D5_9RHOO</name>
<feature type="domain" description="Guanylate cyclase" evidence="2">
    <location>
        <begin position="420"/>
        <end position="546"/>
    </location>
</feature>
<feature type="transmembrane region" description="Helical" evidence="1">
    <location>
        <begin position="329"/>
        <end position="349"/>
    </location>
</feature>
<dbReference type="Pfam" id="PF05226">
    <property type="entry name" value="CHASE2"/>
    <property type="match status" value="1"/>
</dbReference>
<dbReference type="PROSITE" id="PS50125">
    <property type="entry name" value="GUANYLATE_CYCLASE_2"/>
    <property type="match status" value="1"/>
</dbReference>
<dbReference type="SUPFAM" id="SSF55073">
    <property type="entry name" value="Nucleotide cyclase"/>
    <property type="match status" value="1"/>
</dbReference>
<protein>
    <submittedName>
        <fullName evidence="3">Adenylate/guanylate cyclase domain-containing protein</fullName>
    </submittedName>
</protein>
<dbReference type="GO" id="GO:0009190">
    <property type="term" value="P:cyclic nucleotide biosynthetic process"/>
    <property type="evidence" value="ECO:0007669"/>
    <property type="project" value="InterPro"/>
</dbReference>
<sequence length="659" mass="70864">MNRVWKRTFLLLLASVLIVGALWLSPLQGLERSTGLSTLYAVRGIRMPPESVVIVALDAASAQQLGVPRRPDLWPRSFHATLVDGLARSGAVAVGFDLLFEQPGDPADDAAFAAALERAGNVVLAERVVRKIVRADGGRVLGGVDRLIRPMPRLAEAAWVTAPFVLPKTLDGVFEFWTFPTGAGGNPSMPVRLFERWSNAYGHSPRYPAGAGDRLVLNLYGPFGTLPIISYADALERIRHGGTIPEAKGKVVLVGLAESNQSLQFDAYHTPYSRSDGVDINGVELAATAVANMMEGSSLKPWHGRQAMALVLGWTAMLALMWGLARAGVAAVLTVVAMTGFGVAAAHAFSSSFVWMPVVFPLFFCPLVVTALGMVFKYRRARGRHRRLQQMLGADRRRGAVDRIAAAFETRPHGRVLRAVCLSSDIAAYTAMAEGKTPAEARDMLNGYLAHFLPIVESHGGDVTDLVGDSVMCLWVVGKDEAGACRRAVAAAVALDERMNARAADGTLPTRFGLHVGDVFFGELGVGDRMEIRPVGDVVNTASRIQSACKPLGLTVLASEAVTRHLEPSTLCLLGRFRFKGKQDLHILGTPFGVRSPAAANAAFTQALSCFSVGDIDAAARGFEAVLQRWPEHRPAHFYRKVCALPAMRDNGAVVFSRG</sequence>
<feature type="transmembrane region" description="Helical" evidence="1">
    <location>
        <begin position="355"/>
        <end position="376"/>
    </location>
</feature>
<dbReference type="Pfam" id="PF00211">
    <property type="entry name" value="Guanylate_cyc"/>
    <property type="match status" value="1"/>
</dbReference>
<keyword evidence="4" id="KW-1185">Reference proteome</keyword>
<keyword evidence="1" id="KW-0472">Membrane</keyword>
<keyword evidence="1" id="KW-1133">Transmembrane helix</keyword>
<evidence type="ECO:0000256" key="1">
    <source>
        <dbReference type="SAM" id="Phobius"/>
    </source>
</evidence>
<dbReference type="GO" id="GO:0004016">
    <property type="term" value="F:adenylate cyclase activity"/>
    <property type="evidence" value="ECO:0007669"/>
    <property type="project" value="UniProtKB-ARBA"/>
</dbReference>
<dbReference type="GO" id="GO:0035556">
    <property type="term" value="P:intracellular signal transduction"/>
    <property type="evidence" value="ECO:0007669"/>
    <property type="project" value="InterPro"/>
</dbReference>
<dbReference type="SMART" id="SM01080">
    <property type="entry name" value="CHASE2"/>
    <property type="match status" value="1"/>
</dbReference>
<dbReference type="RefSeq" id="WP_173764665.1">
    <property type="nucleotide sequence ID" value="NZ_CP048836.1"/>
</dbReference>
<dbReference type="CDD" id="cd07302">
    <property type="entry name" value="CHD"/>
    <property type="match status" value="1"/>
</dbReference>
<dbReference type="KEGG" id="azq:G3580_07500"/>
<dbReference type="Gene3D" id="3.30.70.1230">
    <property type="entry name" value="Nucleotide cyclase"/>
    <property type="match status" value="1"/>
</dbReference>
<dbReference type="InterPro" id="IPR050697">
    <property type="entry name" value="Adenylyl/Guanylyl_Cyclase_3/4"/>
</dbReference>
<dbReference type="Proteomes" id="UP000501991">
    <property type="component" value="Chromosome"/>
</dbReference>
<gene>
    <name evidence="3" type="ORF">G3580_07500</name>
</gene>
<reference evidence="3 4" key="1">
    <citation type="submission" date="2020-02" db="EMBL/GenBank/DDBJ databases">
        <title>Nitrogenibacter mangrovi gen. nov., sp. nov. isolated from mangrove sediment, a denitrifying betaproteobacterium.</title>
        <authorList>
            <person name="Liao H."/>
            <person name="Tian Y."/>
        </authorList>
    </citation>
    <scope>NUCLEOTIDE SEQUENCE [LARGE SCALE GENOMIC DNA]</scope>
    <source>
        <strain evidence="3 4">M9-3-2</strain>
    </source>
</reference>
<dbReference type="EMBL" id="CP048836">
    <property type="protein sequence ID" value="QID17500.1"/>
    <property type="molecule type" value="Genomic_DNA"/>
</dbReference>
<evidence type="ECO:0000259" key="2">
    <source>
        <dbReference type="PROSITE" id="PS50125"/>
    </source>
</evidence>
<dbReference type="PANTHER" id="PTHR43081">
    <property type="entry name" value="ADENYLATE CYCLASE, TERMINAL-DIFFERENTIATION SPECIFIC-RELATED"/>
    <property type="match status" value="1"/>
</dbReference>